<dbReference type="Proteomes" id="UP000630353">
    <property type="component" value="Unassembled WGS sequence"/>
</dbReference>
<keyword evidence="2" id="KW-1185">Reference proteome</keyword>
<organism evidence="1 2">
    <name type="scientific">Thalassobaculum fulvum</name>
    <dbReference type="NCBI Taxonomy" id="1633335"/>
    <lineage>
        <taxon>Bacteria</taxon>
        <taxon>Pseudomonadati</taxon>
        <taxon>Pseudomonadota</taxon>
        <taxon>Alphaproteobacteria</taxon>
        <taxon>Rhodospirillales</taxon>
        <taxon>Thalassobaculaceae</taxon>
        <taxon>Thalassobaculum</taxon>
    </lineage>
</organism>
<comment type="caution">
    <text evidence="1">The sequence shown here is derived from an EMBL/GenBank/DDBJ whole genome shotgun (WGS) entry which is preliminary data.</text>
</comment>
<dbReference type="AlphaFoldDB" id="A0A918XU30"/>
<evidence type="ECO:0008006" key="3">
    <source>
        <dbReference type="Google" id="ProtNLM"/>
    </source>
</evidence>
<reference evidence="1" key="1">
    <citation type="journal article" date="2014" name="Int. J. Syst. Evol. Microbiol.">
        <title>Complete genome sequence of Corynebacterium casei LMG S-19264T (=DSM 44701T), isolated from a smear-ripened cheese.</title>
        <authorList>
            <consortium name="US DOE Joint Genome Institute (JGI-PGF)"/>
            <person name="Walter F."/>
            <person name="Albersmeier A."/>
            <person name="Kalinowski J."/>
            <person name="Ruckert C."/>
        </authorList>
    </citation>
    <scope>NUCLEOTIDE SEQUENCE</scope>
    <source>
        <strain evidence="1">KCTC 42651</strain>
    </source>
</reference>
<evidence type="ECO:0000313" key="1">
    <source>
        <dbReference type="EMBL" id="GHD56263.1"/>
    </source>
</evidence>
<accession>A0A918XU30</accession>
<name>A0A918XU30_9PROT</name>
<gene>
    <name evidence="1" type="ORF">GCM10017083_36220</name>
</gene>
<proteinExistence type="predicted"/>
<dbReference type="InterPro" id="IPR022584">
    <property type="entry name" value="DUF2937"/>
</dbReference>
<dbReference type="EMBL" id="BMZS01000008">
    <property type="protein sequence ID" value="GHD56263.1"/>
    <property type="molecule type" value="Genomic_DNA"/>
</dbReference>
<protein>
    <recommendedName>
        <fullName evidence="3">DUF2937 family protein</fullName>
    </recommendedName>
</protein>
<reference evidence="1" key="2">
    <citation type="submission" date="2020-09" db="EMBL/GenBank/DDBJ databases">
        <authorList>
            <person name="Sun Q."/>
            <person name="Kim S."/>
        </authorList>
    </citation>
    <scope>NUCLEOTIDE SEQUENCE</scope>
    <source>
        <strain evidence="1">KCTC 42651</strain>
    </source>
</reference>
<evidence type="ECO:0000313" key="2">
    <source>
        <dbReference type="Proteomes" id="UP000630353"/>
    </source>
</evidence>
<dbReference type="RefSeq" id="WP_189992202.1">
    <property type="nucleotide sequence ID" value="NZ_BMZS01000008.1"/>
</dbReference>
<dbReference type="Pfam" id="PF11157">
    <property type="entry name" value="DUF2937"/>
    <property type="match status" value="1"/>
</dbReference>
<sequence length="176" mass="19391">MGLLRDLVFLAFVLGGALLGSQIPTFVDAYGQRLGGALDEARATLDSFERAAAGAGLAFDDYRRRLAASEDVAFRKTGEAVERLVERVAELSALQQAMAEAGPWTRPWVVVRSHDRAILERAYAQWRPGLTLDVRWGAAGLVLGWLLHAGGAGTARLIERARHPQWPRPRPRPRTR</sequence>